<evidence type="ECO:0000313" key="1">
    <source>
        <dbReference type="EMBL" id="KAL2549566.1"/>
    </source>
</evidence>
<dbReference type="EMBL" id="JBFOLJ010000003">
    <property type="protein sequence ID" value="KAL2549576.1"/>
    <property type="molecule type" value="Genomic_DNA"/>
</dbReference>
<dbReference type="AlphaFoldDB" id="A0ABD1WIS2"/>
<evidence type="ECO:0000313" key="3">
    <source>
        <dbReference type="Proteomes" id="UP001604277"/>
    </source>
</evidence>
<proteinExistence type="predicted"/>
<reference evidence="1" key="1">
    <citation type="submission" date="2024-07" db="EMBL/GenBank/DDBJ databases">
        <title>Two chromosome-level genome assemblies of Korean endemic species Abeliophyllum distichum and Forsythia ovata (Oleaceae).</title>
        <authorList>
            <person name="Mun J.H."/>
        </authorList>
    </citation>
    <scope>NUCLEOTIDE SEQUENCE</scope>
    <source>
        <strain evidence="1">KNKB202402200001</strain>
        <tissue evidence="1">Leaf</tissue>
    </source>
</reference>
<dbReference type="PANTHER" id="PTHR34130:SF3">
    <property type="entry name" value="DUF1645 FAMILY PROTEIN"/>
    <property type="match status" value="1"/>
</dbReference>
<accession>A0ABD1WIS2</accession>
<reference evidence="3" key="2">
    <citation type="submission" date="2024-07" db="EMBL/GenBank/DDBJ databases">
        <title>Two chromosome-level genome assemblies of Korean endemic species Abeliophyllum distichum and Forsythia ovata (Oleaceae).</title>
        <authorList>
            <person name="Jang H."/>
        </authorList>
    </citation>
    <scope>NUCLEOTIDE SEQUENCE [LARGE SCALE GENOMIC DNA]</scope>
</reference>
<name>A0ABD1WIS2_9LAMI</name>
<dbReference type="EMBL" id="JBFOLJ010000003">
    <property type="protein sequence ID" value="KAL2549566.1"/>
    <property type="molecule type" value="Genomic_DNA"/>
</dbReference>
<dbReference type="Proteomes" id="UP001604277">
    <property type="component" value="Unassembled WGS sequence"/>
</dbReference>
<organism evidence="1 3">
    <name type="scientific">Forsythia ovata</name>
    <dbReference type="NCBI Taxonomy" id="205694"/>
    <lineage>
        <taxon>Eukaryota</taxon>
        <taxon>Viridiplantae</taxon>
        <taxon>Streptophyta</taxon>
        <taxon>Embryophyta</taxon>
        <taxon>Tracheophyta</taxon>
        <taxon>Spermatophyta</taxon>
        <taxon>Magnoliopsida</taxon>
        <taxon>eudicotyledons</taxon>
        <taxon>Gunneridae</taxon>
        <taxon>Pentapetalae</taxon>
        <taxon>asterids</taxon>
        <taxon>lamiids</taxon>
        <taxon>Lamiales</taxon>
        <taxon>Oleaceae</taxon>
        <taxon>Forsythieae</taxon>
        <taxon>Forsythia</taxon>
    </lineage>
</organism>
<comment type="caution">
    <text evidence="1">The sequence shown here is derived from an EMBL/GenBank/DDBJ whole genome shotgun (WGS) entry which is preliminary data.</text>
</comment>
<sequence>MEIHKENNIPKYYDEQEEEDTLSFSNLVIAQNNSDSVEHSPRTSSVQIDPLFEFFTGLTSQPYSNSEKNSHGKLVNEQEEDEELNEYQKRDYFATVKSHSFRKPSIYDHDHHRQKENIMSRFSSSQRAVSQSKCSGDLNYHAQRVNITSLTSMSAKSRRRMFMFGPVKFKPEMELGAIKQRQNRQVPVAMFPAKVVVISGGARGGKSGGGSHWGLIRALRGRSNLTNVLARSFGCMPVAGMEKWIRAN</sequence>
<protein>
    <submittedName>
        <fullName evidence="1">Uncharacterized protein</fullName>
    </submittedName>
</protein>
<keyword evidence="3" id="KW-1185">Reference proteome</keyword>
<gene>
    <name evidence="1" type="ORF">Fot_11096</name>
    <name evidence="2" type="ORF">Fot_11106</name>
</gene>
<dbReference type="PANTHER" id="PTHR34130">
    <property type="entry name" value="OS08G0243800 PROTEIN"/>
    <property type="match status" value="1"/>
</dbReference>
<evidence type="ECO:0000313" key="2">
    <source>
        <dbReference type="EMBL" id="KAL2549576.1"/>
    </source>
</evidence>